<dbReference type="AlphaFoldDB" id="A0A517PZP1"/>
<dbReference type="Pfam" id="PF25148">
    <property type="entry name" value="DUF7824"/>
    <property type="match status" value="1"/>
</dbReference>
<evidence type="ECO:0000313" key="3">
    <source>
        <dbReference type="EMBL" id="QDT24851.1"/>
    </source>
</evidence>
<evidence type="ECO:0000259" key="2">
    <source>
        <dbReference type="Pfam" id="PF25149"/>
    </source>
</evidence>
<protein>
    <recommendedName>
        <fullName evidence="5">HEAT repeat protein</fullName>
    </recommendedName>
</protein>
<keyword evidence="4" id="KW-1185">Reference proteome</keyword>
<evidence type="ECO:0000313" key="4">
    <source>
        <dbReference type="Proteomes" id="UP000315647"/>
    </source>
</evidence>
<dbReference type="Pfam" id="PF25149">
    <property type="entry name" value="DUF7825"/>
    <property type="match status" value="1"/>
</dbReference>
<evidence type="ECO:0008006" key="5">
    <source>
        <dbReference type="Google" id="ProtNLM"/>
    </source>
</evidence>
<name>A0A517PZP1_9PLAN</name>
<sequence>MIEALQNAILNKDAEAVVVALADWDEDQRKAAIEPFNILMLALGMERRVIEPCSLGLDDPLVKQKRERDGIQQKFRWRKDLDKSLLIDHEMSYIAWLGGYGLESLEGCIRFPTVPDHEAWAARIMADRQPPWWDEWYATLTGKDRDHREIPPGYWSQLYEQKLVSADDFPAVINEFRIGLKEAMEEAPEATKLVLQDIPACRELVYSISEQEYQLLEPKPWVPVIECLHQENLLDVKRLLESLLKALQGPLNQTERNGCLILMQAAKAEPEMLAELQAEWAGLLSDSQAVVAGFAVEQLKQLEKAGLLDAREAVTALPGIFSHKPKKHAKTAVDLLARIATDPAHRREAVEAAAVALMHPNKDIQKSALELLEKYLQLDDEAALNTIELHLETIAPTLREKAAALLQSESPSQTETVADQSAPPPADSTFIDLSLLETRASAIPEPVKELLRVDEAVKAAQEGRADLSCLWSQQSVPVLTTAAPLQPIETVEELIDVTSAAVERLEDPDTAERIISGILRLYNEQPNGFKTMTSALAKRACASIDSRPQRGLTGGYDGTAFSLLIGAWLERKPDQDDCLFLDTPLQRFLNQLNQRVRARTAYPLISSATHAGGWLDPRVWVERLKAAQEQQTEVLDTDLERSCLRLAPEHRTAAREAARELNAPYQALAMTALGGDGSIDPALPPAVWIAALRTRDAWGDVSELLAPEERAVITESIAKLPDVIFPCDYEWTAGERVANSSIQQDVISAWPTQGEGQLETKQHQNTMRQLLEALERDENPAEALQNIAAQQNKPTTSFRFLPAELHQLRPTLAPPFLYPYLATQWPMKLDWYWCLATKALARRVESGSSVDTPFGQFLLPLFELDRPLTLMAARALWIATVSKDGSARSMATEVWIALAESDRLDLELLMRALSEVMAGGWVKLNRASEVLAEVAAVSPVHALCATPVLEAVLISLDPFPRNVAALLEPLDEMSELLGRTVSAELKTRLESIKSGKAKPLAKSLLGRADTITPAREAAVSGLLQARIERAERVAAADF</sequence>
<dbReference type="EMBL" id="CP037421">
    <property type="protein sequence ID" value="QDT24851.1"/>
    <property type="molecule type" value="Genomic_DNA"/>
</dbReference>
<dbReference type="InterPro" id="IPR056726">
    <property type="entry name" value="DUF7824"/>
</dbReference>
<dbReference type="SUPFAM" id="SSF48371">
    <property type="entry name" value="ARM repeat"/>
    <property type="match status" value="1"/>
</dbReference>
<dbReference type="Proteomes" id="UP000315647">
    <property type="component" value="Chromosome"/>
</dbReference>
<evidence type="ECO:0000259" key="1">
    <source>
        <dbReference type="Pfam" id="PF25148"/>
    </source>
</evidence>
<gene>
    <name evidence="3" type="ORF">Enr10x_01430</name>
</gene>
<dbReference type="InterPro" id="IPR016024">
    <property type="entry name" value="ARM-type_fold"/>
</dbReference>
<organism evidence="3 4">
    <name type="scientific">Gimesia panareensis</name>
    <dbReference type="NCBI Taxonomy" id="2527978"/>
    <lineage>
        <taxon>Bacteria</taxon>
        <taxon>Pseudomonadati</taxon>
        <taxon>Planctomycetota</taxon>
        <taxon>Planctomycetia</taxon>
        <taxon>Planctomycetales</taxon>
        <taxon>Planctomycetaceae</taxon>
        <taxon>Gimesia</taxon>
    </lineage>
</organism>
<proteinExistence type="predicted"/>
<dbReference type="InterPro" id="IPR056727">
    <property type="entry name" value="DUF7825"/>
</dbReference>
<reference evidence="3 4" key="1">
    <citation type="submission" date="2019-03" db="EMBL/GenBank/DDBJ databases">
        <title>Deep-cultivation of Planctomycetes and their phenomic and genomic characterization uncovers novel biology.</title>
        <authorList>
            <person name="Wiegand S."/>
            <person name="Jogler M."/>
            <person name="Boedeker C."/>
            <person name="Pinto D."/>
            <person name="Vollmers J."/>
            <person name="Rivas-Marin E."/>
            <person name="Kohn T."/>
            <person name="Peeters S.H."/>
            <person name="Heuer A."/>
            <person name="Rast P."/>
            <person name="Oberbeckmann S."/>
            <person name="Bunk B."/>
            <person name="Jeske O."/>
            <person name="Meyerdierks A."/>
            <person name="Storesund J.E."/>
            <person name="Kallscheuer N."/>
            <person name="Luecker S."/>
            <person name="Lage O.M."/>
            <person name="Pohl T."/>
            <person name="Merkel B.J."/>
            <person name="Hornburger P."/>
            <person name="Mueller R.-W."/>
            <person name="Bruemmer F."/>
            <person name="Labrenz M."/>
            <person name="Spormann A.M."/>
            <person name="Op den Camp H."/>
            <person name="Overmann J."/>
            <person name="Amann R."/>
            <person name="Jetten M.S.M."/>
            <person name="Mascher T."/>
            <person name="Medema M.H."/>
            <person name="Devos D.P."/>
            <person name="Kaster A.-K."/>
            <person name="Ovreas L."/>
            <person name="Rohde M."/>
            <person name="Galperin M.Y."/>
            <person name="Jogler C."/>
        </authorList>
    </citation>
    <scope>NUCLEOTIDE SEQUENCE [LARGE SCALE GENOMIC DNA]</scope>
    <source>
        <strain evidence="3 4">Enr10</strain>
    </source>
</reference>
<feature type="domain" description="DUF7825" evidence="2">
    <location>
        <begin position="855"/>
        <end position="1004"/>
    </location>
</feature>
<feature type="domain" description="DUF7824" evidence="1">
    <location>
        <begin position="583"/>
        <end position="695"/>
    </location>
</feature>
<dbReference type="RefSeq" id="WP_145447851.1">
    <property type="nucleotide sequence ID" value="NZ_CP037421.1"/>
</dbReference>
<accession>A0A517PZP1</accession>